<dbReference type="Pfam" id="PF12867">
    <property type="entry name" value="DinB_2"/>
    <property type="match status" value="1"/>
</dbReference>
<reference evidence="7" key="1">
    <citation type="submission" date="2016-09" db="EMBL/GenBank/DDBJ databases">
        <authorList>
            <person name="Lysoe E."/>
        </authorList>
    </citation>
    <scope>NUCLEOTIDE SEQUENCE [LARGE SCALE GENOMIC DNA]</scope>
    <source>
        <strain evidence="7">LJ96T</strain>
    </source>
</reference>
<dbReference type="InterPro" id="IPR024775">
    <property type="entry name" value="DinB-like"/>
</dbReference>
<evidence type="ECO:0000313" key="6">
    <source>
        <dbReference type="EMBL" id="APG05016.1"/>
    </source>
</evidence>
<dbReference type="GO" id="GO:0052699">
    <property type="term" value="P:ergothioneine biosynthetic process"/>
    <property type="evidence" value="ECO:0007669"/>
    <property type="project" value="InterPro"/>
</dbReference>
<evidence type="ECO:0000259" key="4">
    <source>
        <dbReference type="Pfam" id="PF03781"/>
    </source>
</evidence>
<keyword evidence="7" id="KW-1185">Reference proteome</keyword>
<dbReference type="AlphaFoldDB" id="A0A1L3EVC9"/>
<dbReference type="EMBL" id="CP017480">
    <property type="protein sequence ID" value="APG05016.1"/>
    <property type="molecule type" value="Genomic_DNA"/>
</dbReference>
<proteinExistence type="predicted"/>
<organism evidence="6 7">
    <name type="scientific">Luteibacter rhizovicinus DSM 16549</name>
    <dbReference type="NCBI Taxonomy" id="1440763"/>
    <lineage>
        <taxon>Bacteria</taxon>
        <taxon>Pseudomonadati</taxon>
        <taxon>Pseudomonadota</taxon>
        <taxon>Gammaproteobacteria</taxon>
        <taxon>Lysobacterales</taxon>
        <taxon>Rhodanobacteraceae</taxon>
        <taxon>Luteibacter</taxon>
    </lineage>
</organism>
<dbReference type="OrthoDB" id="9768004at2"/>
<dbReference type="PANTHER" id="PTHR23150">
    <property type="entry name" value="SULFATASE MODIFYING FACTOR 1, 2"/>
    <property type="match status" value="1"/>
</dbReference>
<dbReference type="NCBIfam" id="TIGR03440">
    <property type="entry name" value="egtB_TIGR03440"/>
    <property type="match status" value="1"/>
</dbReference>
<dbReference type="SUPFAM" id="SSF56436">
    <property type="entry name" value="C-type lectin-like"/>
    <property type="match status" value="1"/>
</dbReference>
<evidence type="ECO:0000256" key="2">
    <source>
        <dbReference type="ARBA" id="ARBA00023004"/>
    </source>
</evidence>
<protein>
    <recommendedName>
        <fullName evidence="8">Sulfatase maturase</fullName>
    </recommendedName>
</protein>
<dbReference type="InterPro" id="IPR034660">
    <property type="entry name" value="DinB/YfiT-like"/>
</dbReference>
<accession>A0A1L3EVC9</accession>
<feature type="domain" description="Sulfatase-modifying factor enzyme-like" evidence="4">
    <location>
        <begin position="342"/>
        <end position="418"/>
    </location>
</feature>
<evidence type="ECO:0000256" key="1">
    <source>
        <dbReference type="ARBA" id="ARBA00023002"/>
    </source>
</evidence>
<sequence>MTVRPLGIDPRPPASADLTQRFLSIRHRTAELAARLRPEDTVIQSMPDASPTKWHLAHTTWFFEQFILSRDPGYRSPNPDWHFLFNSYYQSVGPMHARPRRGLLTRPALDEVRDYRCRVDEAIAALIARGDDASLPALIELGVQHEQQHQELLLTDIKHAFAQNPLEPAFAPDAPRSLSMAAPALAFVPFDEGIVEIGHSGDGFAFDNEGPRHRTYRQAGSLANRPVTNAEFLAFVTDGGYRQPALWLADGWALVQAEQWQRPLYWDEALETEFTLQGRHAIDPHAPVCHISYFEADAFARWAGARLPTEVEWETMAAPLPVRGNLQDSGAFKPRASSFESSLGQMYGDVWEWTMSPYVSYPGFRTLAGALGEYNGKFMNGQWILRGGSCATPADHVRATYRNFFPPHARWQFSGIRLGNDR</sequence>
<dbReference type="InterPro" id="IPR042095">
    <property type="entry name" value="SUMF_sf"/>
</dbReference>
<dbReference type="PANTHER" id="PTHR23150:SF36">
    <property type="entry name" value="HERCYNINE OXYGENASE"/>
    <property type="match status" value="1"/>
</dbReference>
<dbReference type="SUPFAM" id="SSF109854">
    <property type="entry name" value="DinB/YfiT-like putative metalloenzymes"/>
    <property type="match status" value="1"/>
</dbReference>
<dbReference type="Proteomes" id="UP000182987">
    <property type="component" value="Chromosome"/>
</dbReference>
<dbReference type="InterPro" id="IPR017806">
    <property type="entry name" value="EgtB"/>
</dbReference>
<keyword evidence="1" id="KW-0560">Oxidoreductase</keyword>
<evidence type="ECO:0000256" key="3">
    <source>
        <dbReference type="ARBA" id="ARBA00037882"/>
    </source>
</evidence>
<dbReference type="KEGG" id="lrz:BJI69_14680"/>
<dbReference type="Gene3D" id="3.90.1580.10">
    <property type="entry name" value="paralog of FGE (formylglycine-generating enzyme)"/>
    <property type="match status" value="2"/>
</dbReference>
<feature type="domain" description="DinB-like" evidence="5">
    <location>
        <begin position="25"/>
        <end position="151"/>
    </location>
</feature>
<gene>
    <name evidence="6" type="ORF">BJI69_14680</name>
</gene>
<dbReference type="InterPro" id="IPR005532">
    <property type="entry name" value="SUMF_dom"/>
</dbReference>
<name>A0A1L3EVC9_9GAMM</name>
<evidence type="ECO:0008006" key="8">
    <source>
        <dbReference type="Google" id="ProtNLM"/>
    </source>
</evidence>
<dbReference type="InterPro" id="IPR051043">
    <property type="entry name" value="Sulfatase_Mod_Factor_Kinase"/>
</dbReference>
<dbReference type="RefSeq" id="WP_046969149.1">
    <property type="nucleotide sequence ID" value="NZ_CP017480.1"/>
</dbReference>
<evidence type="ECO:0000259" key="5">
    <source>
        <dbReference type="Pfam" id="PF12867"/>
    </source>
</evidence>
<keyword evidence="2" id="KW-0408">Iron</keyword>
<dbReference type="Pfam" id="PF03781">
    <property type="entry name" value="FGE-sulfatase"/>
    <property type="match status" value="2"/>
</dbReference>
<dbReference type="InterPro" id="IPR016187">
    <property type="entry name" value="CTDL_fold"/>
</dbReference>
<evidence type="ECO:0000313" key="7">
    <source>
        <dbReference type="Proteomes" id="UP000182987"/>
    </source>
</evidence>
<comment type="pathway">
    <text evidence="3">Amino-acid biosynthesis; ergothioneine biosynthesis.</text>
</comment>
<feature type="domain" description="Sulfatase-modifying factor enzyme-like" evidence="4">
    <location>
        <begin position="188"/>
        <end position="318"/>
    </location>
</feature>
<dbReference type="STRING" id="1440763.BJI69_14680"/>